<feature type="transmembrane region" description="Helical" evidence="6">
    <location>
        <begin position="20"/>
        <end position="43"/>
    </location>
</feature>
<protein>
    <submittedName>
        <fullName evidence="7">PsiE domain protein</fullName>
    </submittedName>
</protein>
<feature type="transmembrane region" description="Helical" evidence="6">
    <location>
        <begin position="55"/>
        <end position="78"/>
    </location>
</feature>
<dbReference type="Proteomes" id="UP000066737">
    <property type="component" value="Chromosome I"/>
</dbReference>
<keyword evidence="3 6" id="KW-0812">Transmembrane</keyword>
<keyword evidence="5 6" id="KW-0472">Membrane</keyword>
<reference evidence="8" key="1">
    <citation type="journal article" date="2016" name="Environ. Microbiol.">
        <title>The complete genome of a viable archaeum isolated from 123-million-year-old rock salt.</title>
        <authorList>
            <person name="Jaakkola S.T."/>
            <person name="Pfeiffer F."/>
            <person name="Ravantti J.J."/>
            <person name="Guo Q."/>
            <person name="Liu Y."/>
            <person name="Chen X."/>
            <person name="Ma H."/>
            <person name="Yang C."/>
            <person name="Oksanen H.M."/>
            <person name="Bamford D.H."/>
        </authorList>
    </citation>
    <scope>NUCLEOTIDE SEQUENCE</scope>
    <source>
        <strain evidence="8">JI20-1</strain>
    </source>
</reference>
<dbReference type="AlphaFoldDB" id="A0A0U5HQK8"/>
<accession>A0A0U5HQK8</accession>
<comment type="subcellular location">
    <subcellularLocation>
        <location evidence="1">Cell membrane</location>
        <topology evidence="1">Multi-pass membrane protein</topology>
    </subcellularLocation>
</comment>
<dbReference type="InterPro" id="IPR020948">
    <property type="entry name" value="P_starv_induced_PsiE-like"/>
</dbReference>
<evidence type="ECO:0000313" key="8">
    <source>
        <dbReference type="Proteomes" id="UP000066737"/>
    </source>
</evidence>
<dbReference type="RefSeq" id="WP_059055164.1">
    <property type="nucleotide sequence ID" value="NZ_CEML01000001.1"/>
</dbReference>
<dbReference type="OrthoDB" id="222172at2157"/>
<dbReference type="Pfam" id="PF06146">
    <property type="entry name" value="PsiE"/>
    <property type="match status" value="1"/>
</dbReference>
<sequence>MDVDDHVRITERLIQSVEIVAAYVLVLLFAVGVFDLGLTIFDLVRTGAITQTSEVIALIDTVLLLFIIVEIYQTVVAYTREESVVRIVIITGIIAVTRRVISFHPDDHAAQEALLTSAGFAILLAVLVGALYIVRKTPTESGSLH</sequence>
<dbReference type="GeneID" id="91108515"/>
<feature type="transmembrane region" description="Helical" evidence="6">
    <location>
        <begin position="113"/>
        <end position="134"/>
    </location>
</feature>
<evidence type="ECO:0000256" key="5">
    <source>
        <dbReference type="ARBA" id="ARBA00023136"/>
    </source>
</evidence>
<evidence type="ECO:0000256" key="4">
    <source>
        <dbReference type="ARBA" id="ARBA00022989"/>
    </source>
</evidence>
<dbReference type="STRING" id="1407499.HHUB_1067"/>
<keyword evidence="8" id="KW-1185">Reference proteome</keyword>
<proteinExistence type="predicted"/>
<evidence type="ECO:0000256" key="2">
    <source>
        <dbReference type="ARBA" id="ARBA00022475"/>
    </source>
</evidence>
<dbReference type="GO" id="GO:0005886">
    <property type="term" value="C:plasma membrane"/>
    <property type="evidence" value="ECO:0007669"/>
    <property type="project" value="UniProtKB-SubCell"/>
</dbReference>
<evidence type="ECO:0000313" key="7">
    <source>
        <dbReference type="EMBL" id="CQH44612.1"/>
    </source>
</evidence>
<feature type="transmembrane region" description="Helical" evidence="6">
    <location>
        <begin position="84"/>
        <end position="101"/>
    </location>
</feature>
<evidence type="ECO:0000256" key="1">
    <source>
        <dbReference type="ARBA" id="ARBA00004651"/>
    </source>
</evidence>
<evidence type="ECO:0000256" key="3">
    <source>
        <dbReference type="ARBA" id="ARBA00022692"/>
    </source>
</evidence>
<organism evidence="7 8">
    <name type="scientific">Halobacterium hubeiense</name>
    <dbReference type="NCBI Taxonomy" id="1407499"/>
    <lineage>
        <taxon>Archaea</taxon>
        <taxon>Methanobacteriati</taxon>
        <taxon>Methanobacteriota</taxon>
        <taxon>Stenosarchaea group</taxon>
        <taxon>Halobacteria</taxon>
        <taxon>Halobacteriales</taxon>
        <taxon>Halobacteriaceae</taxon>
        <taxon>Halobacterium</taxon>
    </lineage>
</organism>
<dbReference type="KEGG" id="hhb:Hhub_1067"/>
<name>A0A0U5HQK8_9EURY</name>
<gene>
    <name evidence="7" type="ORF">HHUB_1067</name>
</gene>
<keyword evidence="2" id="KW-1003">Cell membrane</keyword>
<dbReference type="EMBL" id="LN831302">
    <property type="protein sequence ID" value="CQH44612.1"/>
    <property type="molecule type" value="Genomic_DNA"/>
</dbReference>
<evidence type="ECO:0000256" key="6">
    <source>
        <dbReference type="SAM" id="Phobius"/>
    </source>
</evidence>
<keyword evidence="4 6" id="KW-1133">Transmembrane helix</keyword>